<sequence length="457" mass="51924">MGLCSSENRIMGLCSSENRIMGLCSSENRIMGLCSSENRIMGLCSSENRIMDLCSSENLRCHDCYGTNTKPTQKGEGNGGGGVHFQPLGFANGSNNSDGDEILKLFDILSSLKFAYLQFQKAHIPYEPKKIIVADELIVTQLEALWKIKRALKQNHFNAIESKSLQHDFLKEKVRYQEKLLEELKSKLEAQNIEARCLKQQLRDSDSRNEMLGEKVMKRGASSSSINGFEETFIATYKSIHDFAKPLIALMKASRWDLDVAAKSIAESAVFFKRSDKKYAFEAYIARRMFYEMSYEPWNIEDVKKFDDPIEFLLMNPNSEFGKFCQRKYLLVVHPVMEASFFGNLDHRTLVQCGKHPRTLFYQIFAKMAKWVWILGGIAASAKAEAFVVRNDSMFLDTFMESVKGDEEVLEGRCSYTVGFMVMPGFRLGGPVVHQAVGKESFCNEATKISLINRKRL</sequence>
<protein>
    <submittedName>
        <fullName evidence="4">Protein GRAVITROPIC IN THE LIGHT 1</fullName>
    </submittedName>
</protein>
<evidence type="ECO:0000256" key="1">
    <source>
        <dbReference type="SAM" id="Coils"/>
    </source>
</evidence>
<gene>
    <name evidence="4" type="primary">GIL1</name>
    <name evidence="4" type="ORF">SDJN03_00708</name>
</gene>
<comment type="caution">
    <text evidence="4">The sequence shown here is derived from an EMBL/GenBank/DDBJ whole genome shotgun (WGS) entry which is preliminary data.</text>
</comment>
<evidence type="ECO:0000313" key="5">
    <source>
        <dbReference type="Proteomes" id="UP000685013"/>
    </source>
</evidence>
<dbReference type="PANTHER" id="PTHR31161">
    <property type="entry name" value="PROTEIN GRAVITROPIC IN THE LIGHT 1"/>
    <property type="match status" value="1"/>
</dbReference>
<dbReference type="Pfam" id="PF24994">
    <property type="entry name" value="GIL1_IRKI_C"/>
    <property type="match status" value="1"/>
</dbReference>
<feature type="non-terminal residue" evidence="4">
    <location>
        <position position="1"/>
    </location>
</feature>
<dbReference type="GO" id="GO:0009639">
    <property type="term" value="P:response to red or far red light"/>
    <property type="evidence" value="ECO:0007669"/>
    <property type="project" value="InterPro"/>
</dbReference>
<dbReference type="Pfam" id="PF04859">
    <property type="entry name" value="DUF641"/>
    <property type="match status" value="1"/>
</dbReference>
<accession>A0AAV6P5F1</accession>
<dbReference type="GO" id="GO:0009959">
    <property type="term" value="P:negative gravitropism"/>
    <property type="evidence" value="ECO:0007669"/>
    <property type="project" value="InterPro"/>
</dbReference>
<dbReference type="EMBL" id="JAGKQH010000001">
    <property type="protein sequence ID" value="KAG6607366.1"/>
    <property type="molecule type" value="Genomic_DNA"/>
</dbReference>
<reference evidence="4 5" key="1">
    <citation type="journal article" date="2021" name="Hortic Res">
        <title>The domestication of Cucurbita argyrosperma as revealed by the genome of its wild relative.</title>
        <authorList>
            <person name="Barrera-Redondo J."/>
            <person name="Sanchez-de la Vega G."/>
            <person name="Aguirre-Liguori J.A."/>
            <person name="Castellanos-Morales G."/>
            <person name="Gutierrez-Guerrero Y.T."/>
            <person name="Aguirre-Dugua X."/>
            <person name="Aguirre-Planter E."/>
            <person name="Tenaillon M.I."/>
            <person name="Lira-Saade R."/>
            <person name="Eguiarte L.E."/>
        </authorList>
    </citation>
    <scope>NUCLEOTIDE SEQUENCE [LARGE SCALE GENOMIC DNA]</scope>
    <source>
        <strain evidence="4">JBR-2021</strain>
    </source>
</reference>
<dbReference type="AlphaFoldDB" id="A0AAV6P5F1"/>
<feature type="domain" description="GIL1/IRKI C-terminal" evidence="3">
    <location>
        <begin position="387"/>
        <end position="433"/>
    </location>
</feature>
<dbReference type="Proteomes" id="UP000685013">
    <property type="component" value="Chromosome 1"/>
</dbReference>
<name>A0AAV6P5F1_9ROSI</name>
<evidence type="ECO:0000259" key="2">
    <source>
        <dbReference type="Pfam" id="PF04859"/>
    </source>
</evidence>
<evidence type="ECO:0000259" key="3">
    <source>
        <dbReference type="Pfam" id="PF24994"/>
    </source>
</evidence>
<keyword evidence="5" id="KW-1185">Reference proteome</keyword>
<feature type="domain" description="DUF641" evidence="2">
    <location>
        <begin position="102"/>
        <end position="215"/>
    </location>
</feature>
<dbReference type="InterPro" id="IPR056813">
    <property type="entry name" value="GIL1_IRKI_C"/>
</dbReference>
<evidence type="ECO:0000313" key="4">
    <source>
        <dbReference type="EMBL" id="KAG6607366.1"/>
    </source>
</evidence>
<dbReference type="InterPro" id="IPR006943">
    <property type="entry name" value="DUF641_pln"/>
</dbReference>
<proteinExistence type="predicted"/>
<keyword evidence="1" id="KW-0175">Coiled coil</keyword>
<organism evidence="4 5">
    <name type="scientific">Cucurbita argyrosperma subsp. sororia</name>
    <dbReference type="NCBI Taxonomy" id="37648"/>
    <lineage>
        <taxon>Eukaryota</taxon>
        <taxon>Viridiplantae</taxon>
        <taxon>Streptophyta</taxon>
        <taxon>Embryophyta</taxon>
        <taxon>Tracheophyta</taxon>
        <taxon>Spermatophyta</taxon>
        <taxon>Magnoliopsida</taxon>
        <taxon>eudicotyledons</taxon>
        <taxon>Gunneridae</taxon>
        <taxon>Pentapetalae</taxon>
        <taxon>rosids</taxon>
        <taxon>fabids</taxon>
        <taxon>Cucurbitales</taxon>
        <taxon>Cucurbitaceae</taxon>
        <taxon>Cucurbiteae</taxon>
        <taxon>Cucurbita</taxon>
    </lineage>
</organism>
<dbReference type="InterPro" id="IPR040225">
    <property type="entry name" value="GIL1-like"/>
</dbReference>
<feature type="coiled-coil region" evidence="1">
    <location>
        <begin position="167"/>
        <end position="205"/>
    </location>
</feature>